<evidence type="ECO:0000256" key="10">
    <source>
        <dbReference type="SAM" id="MobiDB-lite"/>
    </source>
</evidence>
<name>A0A7J5AZU0_9MICO</name>
<evidence type="ECO:0000256" key="4">
    <source>
        <dbReference type="ARBA" id="ARBA00022692"/>
    </source>
</evidence>
<evidence type="ECO:0000256" key="8">
    <source>
        <dbReference type="ARBA" id="ARBA00023136"/>
    </source>
</evidence>
<dbReference type="Proteomes" id="UP000490386">
    <property type="component" value="Unassembled WGS sequence"/>
</dbReference>
<dbReference type="HAMAP" id="MF_00422">
    <property type="entry name" value="SecE"/>
    <property type="match status" value="1"/>
</dbReference>
<dbReference type="Gene3D" id="1.20.5.1030">
    <property type="entry name" value="Preprotein translocase secy subunit"/>
    <property type="match status" value="1"/>
</dbReference>
<evidence type="ECO:0000256" key="6">
    <source>
        <dbReference type="ARBA" id="ARBA00022989"/>
    </source>
</evidence>
<evidence type="ECO:0000256" key="2">
    <source>
        <dbReference type="ARBA" id="ARBA00022448"/>
    </source>
</evidence>
<dbReference type="OrthoDB" id="9805743at2"/>
<dbReference type="InterPro" id="IPR001901">
    <property type="entry name" value="Translocase_SecE/Sec61-g"/>
</dbReference>
<dbReference type="PANTHER" id="PTHR33910">
    <property type="entry name" value="PROTEIN TRANSLOCASE SUBUNIT SECE"/>
    <property type="match status" value="1"/>
</dbReference>
<comment type="similarity">
    <text evidence="9">Belongs to the SecE/SEC61-gamma family.</text>
</comment>
<dbReference type="GO" id="GO:0009306">
    <property type="term" value="P:protein secretion"/>
    <property type="evidence" value="ECO:0007669"/>
    <property type="project" value="UniProtKB-UniRule"/>
</dbReference>
<comment type="subunit">
    <text evidence="9">Component of the Sec protein translocase complex. Heterotrimer consisting of SecY, SecE and SecG subunits. The heterotrimers can form oligomers, although 1 heterotrimer is thought to be able to translocate proteins. Interacts with the ribosome. Interacts with SecDF, and other proteins may be involved. Interacts with SecA.</text>
</comment>
<dbReference type="GO" id="GO:0043952">
    <property type="term" value="P:protein transport by the Sec complex"/>
    <property type="evidence" value="ECO:0007669"/>
    <property type="project" value="UniProtKB-UniRule"/>
</dbReference>
<organism evidence="11 12">
    <name type="scientific">Pseudoclavibacter terrae</name>
    <dbReference type="NCBI Taxonomy" id="1530195"/>
    <lineage>
        <taxon>Bacteria</taxon>
        <taxon>Bacillati</taxon>
        <taxon>Actinomycetota</taxon>
        <taxon>Actinomycetes</taxon>
        <taxon>Micrococcales</taxon>
        <taxon>Microbacteriaceae</taxon>
        <taxon>Pseudoclavibacter</taxon>
    </lineage>
</organism>
<keyword evidence="4 9" id="KW-0812">Transmembrane</keyword>
<proteinExistence type="inferred from homology"/>
<protein>
    <recommendedName>
        <fullName evidence="9">Protein translocase subunit SecE</fullName>
    </recommendedName>
</protein>
<dbReference type="GO" id="GO:0005886">
    <property type="term" value="C:plasma membrane"/>
    <property type="evidence" value="ECO:0007669"/>
    <property type="project" value="UniProtKB-SubCell"/>
</dbReference>
<comment type="caution">
    <text evidence="11">The sequence shown here is derived from an EMBL/GenBank/DDBJ whole genome shotgun (WGS) entry which is preliminary data.</text>
</comment>
<evidence type="ECO:0000256" key="9">
    <source>
        <dbReference type="HAMAP-Rule" id="MF_00422"/>
    </source>
</evidence>
<evidence type="ECO:0000256" key="7">
    <source>
        <dbReference type="ARBA" id="ARBA00023010"/>
    </source>
</evidence>
<keyword evidence="7 9" id="KW-0811">Translocation</keyword>
<keyword evidence="2 9" id="KW-0813">Transport</keyword>
<dbReference type="InterPro" id="IPR038379">
    <property type="entry name" value="SecE_sf"/>
</dbReference>
<dbReference type="PANTHER" id="PTHR33910:SF1">
    <property type="entry name" value="PROTEIN TRANSLOCASE SUBUNIT SECE"/>
    <property type="match status" value="1"/>
</dbReference>
<keyword evidence="5 9" id="KW-0653">Protein transport</keyword>
<sequence length="103" mass="11237">MSPSKSDEATDVAESKRGSEPKRGLVGRIALFFRQVMGELKKVVTPTRAELFKFTGVVLVFVIFMMLLVTVLDLLFGWGASWVFGQGSSLFPSEPAATPVPTE</sequence>
<feature type="region of interest" description="Disordered" evidence="10">
    <location>
        <begin position="1"/>
        <end position="21"/>
    </location>
</feature>
<evidence type="ECO:0000256" key="5">
    <source>
        <dbReference type="ARBA" id="ARBA00022927"/>
    </source>
</evidence>
<keyword evidence="6 9" id="KW-1133">Transmembrane helix</keyword>
<comment type="subcellular location">
    <subcellularLocation>
        <location evidence="9">Cell membrane</location>
        <topology evidence="9">Single-pass membrane protein</topology>
    </subcellularLocation>
    <subcellularLocation>
        <location evidence="1">Membrane</location>
    </subcellularLocation>
</comment>
<keyword evidence="12" id="KW-1185">Reference proteome</keyword>
<dbReference type="RefSeq" id="WP_104252138.1">
    <property type="nucleotide sequence ID" value="NZ_CANKVH010000003.1"/>
</dbReference>
<dbReference type="AlphaFoldDB" id="A0A7J5AZU0"/>
<dbReference type="InterPro" id="IPR005807">
    <property type="entry name" value="SecE_bac"/>
</dbReference>
<dbReference type="Pfam" id="PF00584">
    <property type="entry name" value="SecE"/>
    <property type="match status" value="1"/>
</dbReference>
<dbReference type="GO" id="GO:0065002">
    <property type="term" value="P:intracellular protein transmembrane transport"/>
    <property type="evidence" value="ECO:0007669"/>
    <property type="project" value="UniProtKB-UniRule"/>
</dbReference>
<evidence type="ECO:0000256" key="1">
    <source>
        <dbReference type="ARBA" id="ARBA00004370"/>
    </source>
</evidence>
<evidence type="ECO:0000313" key="12">
    <source>
        <dbReference type="Proteomes" id="UP000490386"/>
    </source>
</evidence>
<keyword evidence="8 9" id="KW-0472">Membrane</keyword>
<dbReference type="GO" id="GO:0006605">
    <property type="term" value="P:protein targeting"/>
    <property type="evidence" value="ECO:0007669"/>
    <property type="project" value="UniProtKB-UniRule"/>
</dbReference>
<dbReference type="EMBL" id="WBJX01000004">
    <property type="protein sequence ID" value="KAB1637133.1"/>
    <property type="molecule type" value="Genomic_DNA"/>
</dbReference>
<evidence type="ECO:0000256" key="3">
    <source>
        <dbReference type="ARBA" id="ARBA00022475"/>
    </source>
</evidence>
<evidence type="ECO:0000313" key="11">
    <source>
        <dbReference type="EMBL" id="KAB1637133.1"/>
    </source>
</evidence>
<accession>A0A7J5AZU0</accession>
<feature type="transmembrane region" description="Helical" evidence="9">
    <location>
        <begin position="51"/>
        <end position="72"/>
    </location>
</feature>
<gene>
    <name evidence="9 11" type="primary">secE</name>
    <name evidence="11" type="ORF">F8O03_12635</name>
</gene>
<reference evidence="11 12" key="1">
    <citation type="submission" date="2019-09" db="EMBL/GenBank/DDBJ databases">
        <title>Phylogeny of genus Pseudoclavibacter and closely related genus.</title>
        <authorList>
            <person name="Li Y."/>
        </authorList>
    </citation>
    <scope>NUCLEOTIDE SEQUENCE [LARGE SCALE GENOMIC DNA]</scope>
    <source>
        <strain evidence="11 12">THG-MD12</strain>
    </source>
</reference>
<dbReference type="NCBIfam" id="TIGR00964">
    <property type="entry name" value="secE_bact"/>
    <property type="match status" value="1"/>
</dbReference>
<keyword evidence="3 9" id="KW-1003">Cell membrane</keyword>
<comment type="function">
    <text evidence="9">Essential subunit of the Sec protein translocation channel SecYEG. Clamps together the 2 halves of SecY. May contact the channel plug during translocation.</text>
</comment>
<dbReference type="GO" id="GO:0008320">
    <property type="term" value="F:protein transmembrane transporter activity"/>
    <property type="evidence" value="ECO:0007669"/>
    <property type="project" value="UniProtKB-UniRule"/>
</dbReference>